<evidence type="ECO:0000313" key="12">
    <source>
        <dbReference type="EMBL" id="KZB97028.1"/>
    </source>
</evidence>
<dbReference type="GO" id="GO:0004825">
    <property type="term" value="F:methionine-tRNA ligase activity"/>
    <property type="evidence" value="ECO:0007669"/>
    <property type="project" value="UniProtKB-UniRule"/>
</dbReference>
<dbReference type="KEGG" id="smy:BJP26_08400"/>
<keyword evidence="6 9" id="KW-0067">ATP-binding</keyword>
<organism evidence="12 13">
    <name type="scientific">Sphingomonas melonis TY</name>
    <dbReference type="NCBI Taxonomy" id="621456"/>
    <lineage>
        <taxon>Bacteria</taxon>
        <taxon>Pseudomonadati</taxon>
        <taxon>Pseudomonadota</taxon>
        <taxon>Alphaproteobacteria</taxon>
        <taxon>Sphingomonadales</taxon>
        <taxon>Sphingomonadaceae</taxon>
        <taxon>Sphingomonas</taxon>
    </lineage>
</organism>
<reference evidence="12" key="1">
    <citation type="submission" date="2016-03" db="EMBL/GenBank/DDBJ databases">
        <title>Sphingomonas melonis TY, whole genome shotgun sequencing.</title>
        <authorList>
            <person name="Wang H."/>
            <person name="Zhu P."/>
        </authorList>
    </citation>
    <scope>NUCLEOTIDE SEQUENCE [LARGE SCALE GENOMIC DNA]</scope>
    <source>
        <strain evidence="12">TY</strain>
    </source>
</reference>
<feature type="domain" description="Methionyl-tRNA synthetase anticodon-binding" evidence="11">
    <location>
        <begin position="374"/>
        <end position="508"/>
    </location>
</feature>
<dbReference type="Gene3D" id="1.10.730.10">
    <property type="entry name" value="Isoleucyl-tRNA Synthetase, Domain 1"/>
    <property type="match status" value="1"/>
</dbReference>
<dbReference type="Gene3D" id="3.40.50.620">
    <property type="entry name" value="HUPs"/>
    <property type="match status" value="1"/>
</dbReference>
<evidence type="ECO:0000256" key="9">
    <source>
        <dbReference type="HAMAP-Rule" id="MF_01228"/>
    </source>
</evidence>
<dbReference type="InterPro" id="IPR009080">
    <property type="entry name" value="tRNAsynth_Ia_anticodon-bd"/>
</dbReference>
<dbReference type="FunFam" id="2.170.220.10:FF:000002">
    <property type="entry name" value="Methionine--tRNA ligase"/>
    <property type="match status" value="1"/>
</dbReference>
<dbReference type="Proteomes" id="UP000078460">
    <property type="component" value="Unassembled WGS sequence"/>
</dbReference>
<comment type="similarity">
    <text evidence="9">Belongs to the class-I aminoacyl-tRNA synthetase family. MetG type 2B subfamily.</text>
</comment>
<dbReference type="Gene3D" id="2.170.220.10">
    <property type="match status" value="1"/>
</dbReference>
<dbReference type="InterPro" id="IPR023457">
    <property type="entry name" value="Met-tRNA_synth_2"/>
</dbReference>
<dbReference type="HAMAP" id="MF_01228">
    <property type="entry name" value="Met_tRNA_synth_type2"/>
    <property type="match status" value="1"/>
</dbReference>
<protein>
    <recommendedName>
        <fullName evidence="9">Methionine--tRNA ligase</fullName>
        <ecNumber evidence="9">6.1.1.10</ecNumber>
    </recommendedName>
    <alternativeName>
        <fullName evidence="9">Methionyl-tRNA synthetase</fullName>
        <shortName evidence="9">MetRS</shortName>
    </alternativeName>
</protein>
<dbReference type="SUPFAM" id="SSF52374">
    <property type="entry name" value="Nucleotidylyl transferase"/>
    <property type="match status" value="1"/>
</dbReference>
<proteinExistence type="inferred from homology"/>
<accession>A0A154NBE0</accession>
<dbReference type="EC" id="6.1.1.10" evidence="9"/>
<dbReference type="PROSITE" id="PS00178">
    <property type="entry name" value="AA_TRNA_LIGASE_I"/>
    <property type="match status" value="1"/>
</dbReference>
<dbReference type="PANTHER" id="PTHR43326:SF1">
    <property type="entry name" value="METHIONINE--TRNA LIGASE, MITOCHONDRIAL"/>
    <property type="match status" value="1"/>
</dbReference>
<dbReference type="CDD" id="cd07957">
    <property type="entry name" value="Anticodon_Ia_Met"/>
    <property type="match status" value="1"/>
</dbReference>
<keyword evidence="7 9" id="KW-0648">Protein biosynthesis</keyword>
<sequence>MADPYYITTAIHYPNGRPHIGHAYEMIAADAIARFQRQAGRDVRFQTGTDEHGLKMAQTARTRGIDVRAFADEMSSYFSAMADTLNISYDRFIRTVEPDHYAASQAIWQAMRDAGDLYLDRYEGWYSVRDEAFYDEKELVEGEGGAKLSPQGTPVEWTAEETWFFRLSKYQQPLLDLYAANPDFIRPEARRNEVMRFVEGGLSDLSVSRTSFDWGVPVPDSPGHVMYVWVDALTNYLTGAGYPNDAETMARFWPADLHLIGKDITRFHTVYWPAFLMSANLPLPKQVFAHGFVLHRGEKMSKSVGNVVSPDELTDAFGVDAVRYFLLREVSFGQDGSYSAEAIVTRVNAELANSFGNLAQRTLSFIAKNLDGALPEAGRSDPADAMLIEEMVIACAGLRTAFDDLMLSQGIEAWMRGVFACNQYIDAQAPWALRKTDPDRMHAVLGTLVRAIRMLAIAILPVVPQSAGKVLDQLGADERDHAAIDDDGWYGRQQAAGFTIAPPSPVFPRLELPAAAA</sequence>
<evidence type="ECO:0000256" key="8">
    <source>
        <dbReference type="ARBA" id="ARBA00023146"/>
    </source>
</evidence>
<dbReference type="STRING" id="621456.BJP26_08400"/>
<evidence type="ECO:0000256" key="6">
    <source>
        <dbReference type="ARBA" id="ARBA00022840"/>
    </source>
</evidence>
<keyword evidence="3 9" id="KW-0963">Cytoplasm</keyword>
<comment type="subcellular location">
    <subcellularLocation>
        <location evidence="2 9">Cytoplasm</location>
    </subcellularLocation>
</comment>
<evidence type="ECO:0000256" key="4">
    <source>
        <dbReference type="ARBA" id="ARBA00022598"/>
    </source>
</evidence>
<feature type="short sequence motif" description="'KMSKS' region" evidence="9">
    <location>
        <begin position="299"/>
        <end position="303"/>
    </location>
</feature>
<dbReference type="EMBL" id="LQCK02000001">
    <property type="protein sequence ID" value="KZB97028.1"/>
    <property type="molecule type" value="Genomic_DNA"/>
</dbReference>
<dbReference type="SUPFAM" id="SSF47323">
    <property type="entry name" value="Anticodon-binding domain of a subclass of class I aminoacyl-tRNA synthetases"/>
    <property type="match status" value="1"/>
</dbReference>
<comment type="caution">
    <text evidence="12">The sequence shown here is derived from an EMBL/GenBank/DDBJ whole genome shotgun (WGS) entry which is preliminary data.</text>
</comment>
<dbReference type="InterPro" id="IPR015413">
    <property type="entry name" value="Methionyl/Leucyl_tRNA_Synth"/>
</dbReference>
<name>A0A154NBE0_9SPHN</name>
<dbReference type="InterPro" id="IPR041872">
    <property type="entry name" value="Anticodon_Met"/>
</dbReference>
<dbReference type="GO" id="GO:0005524">
    <property type="term" value="F:ATP binding"/>
    <property type="evidence" value="ECO:0007669"/>
    <property type="project" value="UniProtKB-UniRule"/>
</dbReference>
<evidence type="ECO:0000259" key="11">
    <source>
        <dbReference type="Pfam" id="PF19303"/>
    </source>
</evidence>
<comment type="caution">
    <text evidence="9">Lacks conserved residue(s) required for the propagation of feature annotation.</text>
</comment>
<evidence type="ECO:0000259" key="10">
    <source>
        <dbReference type="Pfam" id="PF09334"/>
    </source>
</evidence>
<comment type="function">
    <text evidence="1 9">Is required not only for elongation of protein synthesis but also for the initiation of all mRNA translation through initiator tRNA(fMet) aminoacylation.</text>
</comment>
<dbReference type="RefSeq" id="WP_017978823.1">
    <property type="nucleotide sequence ID" value="NZ_CP017578.1"/>
</dbReference>
<dbReference type="NCBIfam" id="TIGR00398">
    <property type="entry name" value="metG"/>
    <property type="match status" value="1"/>
</dbReference>
<dbReference type="PANTHER" id="PTHR43326">
    <property type="entry name" value="METHIONYL-TRNA SYNTHETASE"/>
    <property type="match status" value="1"/>
</dbReference>
<dbReference type="AlphaFoldDB" id="A0A154NBE0"/>
<evidence type="ECO:0000256" key="1">
    <source>
        <dbReference type="ARBA" id="ARBA00003314"/>
    </source>
</evidence>
<dbReference type="GO" id="GO:0005737">
    <property type="term" value="C:cytoplasm"/>
    <property type="evidence" value="ECO:0007669"/>
    <property type="project" value="UniProtKB-SubCell"/>
</dbReference>
<keyword evidence="5 9" id="KW-0547">Nucleotide-binding</keyword>
<keyword evidence="8 9" id="KW-0030">Aminoacyl-tRNA synthetase</keyword>
<dbReference type="NCBIfam" id="NF008900">
    <property type="entry name" value="PRK12267.1"/>
    <property type="match status" value="1"/>
</dbReference>
<evidence type="ECO:0000256" key="7">
    <source>
        <dbReference type="ARBA" id="ARBA00022917"/>
    </source>
</evidence>
<comment type="subunit">
    <text evidence="9">Monomer.</text>
</comment>
<dbReference type="InterPro" id="IPR001412">
    <property type="entry name" value="aa-tRNA-synth_I_CS"/>
</dbReference>
<dbReference type="PRINTS" id="PR01041">
    <property type="entry name" value="TRNASYNTHMET"/>
</dbReference>
<gene>
    <name evidence="9" type="primary">metG</name>
    <name evidence="12" type="ORF">AVM11_02465</name>
</gene>
<evidence type="ECO:0000256" key="5">
    <source>
        <dbReference type="ARBA" id="ARBA00022741"/>
    </source>
</evidence>
<evidence type="ECO:0000256" key="3">
    <source>
        <dbReference type="ARBA" id="ARBA00022490"/>
    </source>
</evidence>
<dbReference type="InterPro" id="IPR014729">
    <property type="entry name" value="Rossmann-like_a/b/a_fold"/>
</dbReference>
<keyword evidence="4 9" id="KW-0436">Ligase</keyword>
<dbReference type="InterPro" id="IPR033911">
    <property type="entry name" value="MetRS_core"/>
</dbReference>
<evidence type="ECO:0000313" key="13">
    <source>
        <dbReference type="Proteomes" id="UP000078460"/>
    </source>
</evidence>
<dbReference type="Pfam" id="PF19303">
    <property type="entry name" value="Anticodon_3"/>
    <property type="match status" value="1"/>
</dbReference>
<comment type="catalytic activity">
    <reaction evidence="9">
        <text>tRNA(Met) + L-methionine + ATP = L-methionyl-tRNA(Met) + AMP + diphosphate</text>
        <dbReference type="Rhea" id="RHEA:13481"/>
        <dbReference type="Rhea" id="RHEA-COMP:9667"/>
        <dbReference type="Rhea" id="RHEA-COMP:9698"/>
        <dbReference type="ChEBI" id="CHEBI:30616"/>
        <dbReference type="ChEBI" id="CHEBI:33019"/>
        <dbReference type="ChEBI" id="CHEBI:57844"/>
        <dbReference type="ChEBI" id="CHEBI:78442"/>
        <dbReference type="ChEBI" id="CHEBI:78530"/>
        <dbReference type="ChEBI" id="CHEBI:456215"/>
        <dbReference type="EC" id="6.1.1.10"/>
    </reaction>
</comment>
<dbReference type="GO" id="GO:0006431">
    <property type="term" value="P:methionyl-tRNA aminoacylation"/>
    <property type="evidence" value="ECO:0007669"/>
    <property type="project" value="UniProtKB-UniRule"/>
</dbReference>
<evidence type="ECO:0000256" key="2">
    <source>
        <dbReference type="ARBA" id="ARBA00004496"/>
    </source>
</evidence>
<dbReference type="Pfam" id="PF09334">
    <property type="entry name" value="tRNA-synt_1g"/>
    <property type="match status" value="1"/>
</dbReference>
<dbReference type="InterPro" id="IPR014758">
    <property type="entry name" value="Met-tRNA_synth"/>
</dbReference>
<feature type="domain" description="Methionyl/Leucyl tRNA synthetase" evidence="10">
    <location>
        <begin position="5"/>
        <end position="363"/>
    </location>
</feature>
<dbReference type="GeneID" id="93798626"/>
<dbReference type="CDD" id="cd00814">
    <property type="entry name" value="MetRS_core"/>
    <property type="match status" value="1"/>
</dbReference>
<keyword evidence="13" id="KW-1185">Reference proteome</keyword>
<dbReference type="OrthoDB" id="9810191at2"/>